<dbReference type="InParanoid" id="G3NWK4"/>
<dbReference type="Bgee" id="ENSGACG00000007340">
    <property type="expression patterns" value="Expressed in heart and 13 other cell types or tissues"/>
</dbReference>
<dbReference type="Ensembl" id="ENSGACT00000009743.1">
    <property type="protein sequence ID" value="ENSGACP00000009723.1"/>
    <property type="gene ID" value="ENSGACG00000007340.1"/>
</dbReference>
<reference evidence="1" key="1">
    <citation type="submission" date="2006-01" db="EMBL/GenBank/DDBJ databases">
        <authorList>
            <person name="Lindblad-Toh K."/>
            <person name="Mauceli E."/>
            <person name="Grabherr M."/>
            <person name="Chang J.L."/>
            <person name="Lander E.S."/>
        </authorList>
    </citation>
    <scope>NUCLEOTIDE SEQUENCE [LARGE SCALE GENOMIC DNA]</scope>
</reference>
<sequence length="57" mass="6618">MIIYCHAKKENSCWFQFLKCKDLLHICSISLEIKNGTQLMYIHRSVSICHVFVCGAI</sequence>
<accession>G3NWK4</accession>
<name>G3NWK4_GASAC</name>
<evidence type="ECO:0000313" key="1">
    <source>
        <dbReference type="Ensembl" id="ENSGACP00000009723.1"/>
    </source>
</evidence>
<proteinExistence type="predicted"/>
<reference evidence="1" key="2">
    <citation type="submission" date="2024-04" db="UniProtKB">
        <authorList>
            <consortium name="Ensembl"/>
        </authorList>
    </citation>
    <scope>IDENTIFICATION</scope>
</reference>
<dbReference type="AlphaFoldDB" id="G3NWK4"/>
<organism evidence="1">
    <name type="scientific">Gasterosteus aculeatus</name>
    <name type="common">Three-spined stickleback</name>
    <dbReference type="NCBI Taxonomy" id="69293"/>
    <lineage>
        <taxon>Eukaryota</taxon>
        <taxon>Metazoa</taxon>
        <taxon>Chordata</taxon>
        <taxon>Craniata</taxon>
        <taxon>Vertebrata</taxon>
        <taxon>Euteleostomi</taxon>
        <taxon>Actinopterygii</taxon>
        <taxon>Neopterygii</taxon>
        <taxon>Teleostei</taxon>
        <taxon>Neoteleostei</taxon>
        <taxon>Acanthomorphata</taxon>
        <taxon>Eupercaria</taxon>
        <taxon>Perciformes</taxon>
        <taxon>Cottioidei</taxon>
        <taxon>Gasterosteales</taxon>
        <taxon>Gasterosteidae</taxon>
        <taxon>Gasterosteus</taxon>
    </lineage>
</organism>
<protein>
    <submittedName>
        <fullName evidence="1">Uncharacterized protein</fullName>
    </submittedName>
</protein>